<dbReference type="EMBL" id="VIEB01000206">
    <property type="protein sequence ID" value="TQE00804.1"/>
    <property type="molecule type" value="Genomic_DNA"/>
</dbReference>
<dbReference type="AlphaFoldDB" id="A0A540MPU5"/>
<comment type="caution">
    <text evidence="1">The sequence shown here is derived from an EMBL/GenBank/DDBJ whole genome shotgun (WGS) entry which is preliminary data.</text>
</comment>
<keyword evidence="2" id="KW-1185">Reference proteome</keyword>
<gene>
    <name evidence="1" type="ORF">C1H46_013599</name>
</gene>
<proteinExistence type="predicted"/>
<sequence>MIRGRGSSPVPIPPYPPDPPSVFSAVFLLLPRLLQLFFFNNPFFFNSKSSSSPFCMFLGKLQIHESSTTIMTLLITNSGKATTRTLRKHNAYSGEATMLTRLLKKKDAEDLFLERILSHDTE</sequence>
<protein>
    <submittedName>
        <fullName evidence="1">Uncharacterized protein</fullName>
    </submittedName>
</protein>
<evidence type="ECO:0000313" key="2">
    <source>
        <dbReference type="Proteomes" id="UP000315295"/>
    </source>
</evidence>
<dbReference type="Proteomes" id="UP000315295">
    <property type="component" value="Unassembled WGS sequence"/>
</dbReference>
<accession>A0A540MPU5</accession>
<organism evidence="1 2">
    <name type="scientific">Malus baccata</name>
    <name type="common">Siberian crab apple</name>
    <name type="synonym">Pyrus baccata</name>
    <dbReference type="NCBI Taxonomy" id="106549"/>
    <lineage>
        <taxon>Eukaryota</taxon>
        <taxon>Viridiplantae</taxon>
        <taxon>Streptophyta</taxon>
        <taxon>Embryophyta</taxon>
        <taxon>Tracheophyta</taxon>
        <taxon>Spermatophyta</taxon>
        <taxon>Magnoliopsida</taxon>
        <taxon>eudicotyledons</taxon>
        <taxon>Gunneridae</taxon>
        <taxon>Pentapetalae</taxon>
        <taxon>rosids</taxon>
        <taxon>fabids</taxon>
        <taxon>Rosales</taxon>
        <taxon>Rosaceae</taxon>
        <taxon>Amygdaloideae</taxon>
        <taxon>Maleae</taxon>
        <taxon>Malus</taxon>
    </lineage>
</organism>
<evidence type="ECO:0000313" key="1">
    <source>
        <dbReference type="EMBL" id="TQE00804.1"/>
    </source>
</evidence>
<reference evidence="1 2" key="1">
    <citation type="journal article" date="2019" name="G3 (Bethesda)">
        <title>Sequencing of a Wild Apple (Malus baccata) Genome Unravels the Differences Between Cultivated and Wild Apple Species Regarding Disease Resistance and Cold Tolerance.</title>
        <authorList>
            <person name="Chen X."/>
        </authorList>
    </citation>
    <scope>NUCLEOTIDE SEQUENCE [LARGE SCALE GENOMIC DNA]</scope>
    <source>
        <strain evidence="2">cv. Shandingzi</strain>
        <tissue evidence="1">Leaves</tissue>
    </source>
</reference>
<name>A0A540MPU5_MALBA</name>